<gene>
    <name evidence="1" type="ORF">RISK_003838</name>
</gene>
<evidence type="ECO:0000313" key="2">
    <source>
        <dbReference type="Proteomes" id="UP000036367"/>
    </source>
</evidence>
<comment type="caution">
    <text evidence="1">The sequence shown here is derived from an EMBL/GenBank/DDBJ whole genome shotgun (WGS) entry which is preliminary data.</text>
</comment>
<dbReference type="EMBL" id="LECT01000029">
    <property type="protein sequence ID" value="KLU04252.1"/>
    <property type="molecule type" value="Genomic_DNA"/>
</dbReference>
<dbReference type="PATRIC" id="fig|595434.4.peg.3642"/>
<accession>A0A0J1BCB2</accession>
<name>A0A0J1BCB2_RHOIS</name>
<protein>
    <submittedName>
        <fullName evidence="1">Uncharacterized protein</fullName>
    </submittedName>
</protein>
<sequence>MVEQDEMTPQCPRATMILDRPSLGRVREIRSPSHVIMTDAKRKRLRAPCAEK</sequence>
<dbReference type="STRING" id="595434.RISK_003838"/>
<dbReference type="AlphaFoldDB" id="A0A0J1BCB2"/>
<evidence type="ECO:0000313" key="1">
    <source>
        <dbReference type="EMBL" id="KLU04252.1"/>
    </source>
</evidence>
<keyword evidence="2" id="KW-1185">Reference proteome</keyword>
<proteinExistence type="predicted"/>
<organism evidence="1 2">
    <name type="scientific">Rhodopirellula islandica</name>
    <dbReference type="NCBI Taxonomy" id="595434"/>
    <lineage>
        <taxon>Bacteria</taxon>
        <taxon>Pseudomonadati</taxon>
        <taxon>Planctomycetota</taxon>
        <taxon>Planctomycetia</taxon>
        <taxon>Pirellulales</taxon>
        <taxon>Pirellulaceae</taxon>
        <taxon>Rhodopirellula</taxon>
    </lineage>
</organism>
<reference evidence="1" key="1">
    <citation type="submission" date="2015-05" db="EMBL/GenBank/DDBJ databases">
        <title>Permanent draft genome of Rhodopirellula islandicus K833.</title>
        <authorList>
            <person name="Kizina J."/>
            <person name="Richter M."/>
            <person name="Glockner F.O."/>
            <person name="Harder J."/>
        </authorList>
    </citation>
    <scope>NUCLEOTIDE SEQUENCE [LARGE SCALE GENOMIC DNA]</scope>
    <source>
        <strain evidence="1">K833</strain>
    </source>
</reference>
<dbReference type="Proteomes" id="UP000036367">
    <property type="component" value="Unassembled WGS sequence"/>
</dbReference>